<evidence type="ECO:0000313" key="4">
    <source>
        <dbReference type="Proteomes" id="UP000014760"/>
    </source>
</evidence>
<feature type="compositionally biased region" description="Polar residues" evidence="1">
    <location>
        <begin position="197"/>
        <end position="207"/>
    </location>
</feature>
<dbReference type="Proteomes" id="UP000014760">
    <property type="component" value="Unassembled WGS sequence"/>
</dbReference>
<evidence type="ECO:0000313" key="3">
    <source>
        <dbReference type="EnsemblMetazoa" id="CapteP205516"/>
    </source>
</evidence>
<reference evidence="2 4" key="2">
    <citation type="journal article" date="2013" name="Nature">
        <title>Insights into bilaterian evolution from three spiralian genomes.</title>
        <authorList>
            <person name="Simakov O."/>
            <person name="Marletaz F."/>
            <person name="Cho S.J."/>
            <person name="Edsinger-Gonzales E."/>
            <person name="Havlak P."/>
            <person name="Hellsten U."/>
            <person name="Kuo D.H."/>
            <person name="Larsson T."/>
            <person name="Lv J."/>
            <person name="Arendt D."/>
            <person name="Savage R."/>
            <person name="Osoegawa K."/>
            <person name="de Jong P."/>
            <person name="Grimwood J."/>
            <person name="Chapman J.A."/>
            <person name="Shapiro H."/>
            <person name="Aerts A."/>
            <person name="Otillar R.P."/>
            <person name="Terry A.Y."/>
            <person name="Boore J.L."/>
            <person name="Grigoriev I.V."/>
            <person name="Lindberg D.R."/>
            <person name="Seaver E.C."/>
            <person name="Weisblat D.A."/>
            <person name="Putnam N.H."/>
            <person name="Rokhsar D.S."/>
        </authorList>
    </citation>
    <scope>NUCLEOTIDE SEQUENCE</scope>
    <source>
        <strain evidence="2 4">I ESC-2004</strain>
    </source>
</reference>
<sequence>MAKARRKENRKRGSERRDVGGGIIKAEERKRVSLVLGDRVIKAPPSGPVKTKQHSGQVEPVKKAVTIYAYPTKTVAQYKTASHKNKIDNAASKGQKYRTVFTGEYVAPVNTNQHRERDKIHPLGQTREDQTMYKKKLEMTRELNKKAKDESPNISFSLRNNDCIWKYIKDAARNKWRKDLEWSDSEDRDNTKPKESMSGNDYGTAQHNPHPLYEDDLRKRWHSAS</sequence>
<dbReference type="EMBL" id="KB293334">
    <property type="protein sequence ID" value="ELU16107.1"/>
    <property type="molecule type" value="Genomic_DNA"/>
</dbReference>
<feature type="compositionally biased region" description="Basic residues" evidence="1">
    <location>
        <begin position="1"/>
        <end position="10"/>
    </location>
</feature>
<feature type="region of interest" description="Disordered" evidence="1">
    <location>
        <begin position="178"/>
        <end position="225"/>
    </location>
</feature>
<reference evidence="4" key="1">
    <citation type="submission" date="2012-12" db="EMBL/GenBank/DDBJ databases">
        <authorList>
            <person name="Hellsten U."/>
            <person name="Grimwood J."/>
            <person name="Chapman J.A."/>
            <person name="Shapiro H."/>
            <person name="Aerts A."/>
            <person name="Otillar R.P."/>
            <person name="Terry A.Y."/>
            <person name="Boore J.L."/>
            <person name="Simakov O."/>
            <person name="Marletaz F."/>
            <person name="Cho S.-J."/>
            <person name="Edsinger-Gonzales E."/>
            <person name="Havlak P."/>
            <person name="Kuo D.-H."/>
            <person name="Larsson T."/>
            <person name="Lv J."/>
            <person name="Arendt D."/>
            <person name="Savage R."/>
            <person name="Osoegawa K."/>
            <person name="de Jong P."/>
            <person name="Lindberg D.R."/>
            <person name="Seaver E.C."/>
            <person name="Weisblat D.A."/>
            <person name="Putnam N.H."/>
            <person name="Grigoriev I.V."/>
            <person name="Rokhsar D.S."/>
        </authorList>
    </citation>
    <scope>NUCLEOTIDE SEQUENCE</scope>
    <source>
        <strain evidence="4">I ESC-2004</strain>
    </source>
</reference>
<dbReference type="HOGENOM" id="CLU_1230939_0_0_1"/>
<accession>R7VC17</accession>
<dbReference type="EnsemblMetazoa" id="CapteT205516">
    <property type="protein sequence ID" value="CapteP205516"/>
    <property type="gene ID" value="CapteG205516"/>
</dbReference>
<organism evidence="2">
    <name type="scientific">Capitella teleta</name>
    <name type="common">Polychaete worm</name>
    <dbReference type="NCBI Taxonomy" id="283909"/>
    <lineage>
        <taxon>Eukaryota</taxon>
        <taxon>Metazoa</taxon>
        <taxon>Spiralia</taxon>
        <taxon>Lophotrochozoa</taxon>
        <taxon>Annelida</taxon>
        <taxon>Polychaeta</taxon>
        <taxon>Sedentaria</taxon>
        <taxon>Scolecida</taxon>
        <taxon>Capitellidae</taxon>
        <taxon>Capitella</taxon>
    </lineage>
</organism>
<gene>
    <name evidence="2" type="ORF">CAPTEDRAFT_205516</name>
</gene>
<dbReference type="EMBL" id="AMQN01017642">
    <property type="status" value="NOT_ANNOTATED_CDS"/>
    <property type="molecule type" value="Genomic_DNA"/>
</dbReference>
<evidence type="ECO:0000313" key="2">
    <source>
        <dbReference type="EMBL" id="ELU16107.1"/>
    </source>
</evidence>
<feature type="region of interest" description="Disordered" evidence="1">
    <location>
        <begin position="1"/>
        <end position="22"/>
    </location>
</feature>
<reference evidence="3" key="3">
    <citation type="submission" date="2015-06" db="UniProtKB">
        <authorList>
            <consortium name="EnsemblMetazoa"/>
        </authorList>
    </citation>
    <scope>IDENTIFICATION</scope>
</reference>
<proteinExistence type="predicted"/>
<keyword evidence="4" id="KW-1185">Reference proteome</keyword>
<protein>
    <submittedName>
        <fullName evidence="2 3">Uncharacterized protein</fullName>
    </submittedName>
</protein>
<name>R7VC17_CAPTE</name>
<feature type="region of interest" description="Disordered" evidence="1">
    <location>
        <begin position="39"/>
        <end position="58"/>
    </location>
</feature>
<feature type="compositionally biased region" description="Basic and acidic residues" evidence="1">
    <location>
        <begin position="11"/>
        <end position="22"/>
    </location>
</feature>
<dbReference type="AlphaFoldDB" id="R7VC17"/>
<evidence type="ECO:0000256" key="1">
    <source>
        <dbReference type="SAM" id="MobiDB-lite"/>
    </source>
</evidence>